<protein>
    <submittedName>
        <fullName evidence="1">Uncharacterized protein</fullName>
    </submittedName>
</protein>
<accession>A0ACC2WEC1</accession>
<comment type="caution">
    <text evidence="1">The sequence shown here is derived from an EMBL/GenBank/DDBJ whole genome shotgun (WGS) entry which is preliminary data.</text>
</comment>
<name>A0ACC2WEC1_9TREE</name>
<evidence type="ECO:0000313" key="1">
    <source>
        <dbReference type="EMBL" id="KAJ9109396.1"/>
    </source>
</evidence>
<keyword evidence="2" id="KW-1185">Reference proteome</keyword>
<dbReference type="EMBL" id="JASBWR010000018">
    <property type="protein sequence ID" value="KAJ9109396.1"/>
    <property type="molecule type" value="Genomic_DNA"/>
</dbReference>
<organism evidence="1 2">
    <name type="scientific">Naganishia cerealis</name>
    <dbReference type="NCBI Taxonomy" id="610337"/>
    <lineage>
        <taxon>Eukaryota</taxon>
        <taxon>Fungi</taxon>
        <taxon>Dikarya</taxon>
        <taxon>Basidiomycota</taxon>
        <taxon>Agaricomycotina</taxon>
        <taxon>Tremellomycetes</taxon>
        <taxon>Filobasidiales</taxon>
        <taxon>Filobasidiaceae</taxon>
        <taxon>Naganishia</taxon>
    </lineage>
</organism>
<proteinExistence type="predicted"/>
<evidence type="ECO:0000313" key="2">
    <source>
        <dbReference type="Proteomes" id="UP001241377"/>
    </source>
</evidence>
<dbReference type="Proteomes" id="UP001241377">
    <property type="component" value="Unassembled WGS sequence"/>
</dbReference>
<gene>
    <name evidence="1" type="ORF">QFC19_002147</name>
</gene>
<sequence length="472" mass="53399">MGKNKKKSAKSLGPVETSGADTNGSTTPQASENNPIPPNTVENDKNINTNQNVDDSETTNNQKLQNTNGLIPSHKAPEQPSGGTEIESQQKEEIKALQKRIAELELQANVSDDDSNIRKQLEEVTKDRDETKASYDSLLSKLSSMKTVFSKMKEAQNELEETKDALQLEVERADEAEKAKTSLEATVKSLQQKTSDLNGECDRLTNSLTMLRREYQTKDDSFLDERYELENQNSRLSKTISELKAEITELKTARSEQALEMKDLHANNENLREKLEEKEKEVAQRAEKISELETHITQIKHDSDSTVKQLENRAAELLAEVEQKNNHITKLTETVNRQTKTIDNFGAEREKLKLLENDVNAKQLLIGKLRHEAIILNEHLTKALQMLKQHLSSENNAIDKELVLNVLIGFLQFPRGDTKKYEALQLISALLDWDENQKVAAGLSHGQSQRVEGRQSFVSLWTDFLEKESRGK</sequence>
<reference evidence="1" key="1">
    <citation type="submission" date="2023-04" db="EMBL/GenBank/DDBJ databases">
        <title>Draft Genome sequencing of Naganishia species isolated from polar environments using Oxford Nanopore Technology.</title>
        <authorList>
            <person name="Leo P."/>
            <person name="Venkateswaran K."/>
        </authorList>
    </citation>
    <scope>NUCLEOTIDE SEQUENCE</scope>
    <source>
        <strain evidence="1">MNA-CCFEE 5261</strain>
    </source>
</reference>